<gene>
    <name evidence="2" type="ORF">BDZ83DRAFT_611717</name>
</gene>
<evidence type="ECO:0000256" key="1">
    <source>
        <dbReference type="SAM" id="SignalP"/>
    </source>
</evidence>
<keyword evidence="1" id="KW-0732">Signal</keyword>
<accession>A0AAD8UVA5</accession>
<dbReference type="AlphaFoldDB" id="A0AAD8UVA5"/>
<dbReference type="EMBL" id="JAHMHS010000022">
    <property type="protein sequence ID" value="KAK1727689.1"/>
    <property type="molecule type" value="Genomic_DNA"/>
</dbReference>
<reference evidence="2" key="1">
    <citation type="submission" date="2021-12" db="EMBL/GenBank/DDBJ databases">
        <title>Comparative genomics, transcriptomics and evolutionary studies reveal genomic signatures of adaptation to plant cell wall in hemibiotrophic fungi.</title>
        <authorList>
            <consortium name="DOE Joint Genome Institute"/>
            <person name="Baroncelli R."/>
            <person name="Diaz J.F."/>
            <person name="Benocci T."/>
            <person name="Peng M."/>
            <person name="Battaglia E."/>
            <person name="Haridas S."/>
            <person name="Andreopoulos W."/>
            <person name="Labutti K."/>
            <person name="Pangilinan J."/>
            <person name="Floch G.L."/>
            <person name="Makela M.R."/>
            <person name="Henrissat B."/>
            <person name="Grigoriev I.V."/>
            <person name="Crouch J.A."/>
            <person name="De Vries R.P."/>
            <person name="Sukno S.A."/>
            <person name="Thon M.R."/>
        </authorList>
    </citation>
    <scope>NUCLEOTIDE SEQUENCE</scope>
    <source>
        <strain evidence="2">CBS 112980</strain>
    </source>
</reference>
<feature type="chain" id="PRO_5042002283" description="Secreted protein" evidence="1">
    <location>
        <begin position="24"/>
        <end position="84"/>
    </location>
</feature>
<sequence length="84" mass="9125">MPAEPSFTPSLLLFFFSLAFVFAYGIPIPCLPSRQHVLRFPFGANTCWCQRDEGPGGEPVDSDGDVCAGIISGIKSSFEARAQR</sequence>
<dbReference type="RefSeq" id="XP_060367744.1">
    <property type="nucleotide sequence ID" value="XM_060507677.1"/>
</dbReference>
<proteinExistence type="predicted"/>
<comment type="caution">
    <text evidence="2">The sequence shown here is derived from an EMBL/GenBank/DDBJ whole genome shotgun (WGS) entry which is preliminary data.</text>
</comment>
<dbReference type="Proteomes" id="UP001244207">
    <property type="component" value="Unassembled WGS sequence"/>
</dbReference>
<keyword evidence="3" id="KW-1185">Reference proteome</keyword>
<name>A0AAD8UVA5_GLOAC</name>
<evidence type="ECO:0008006" key="4">
    <source>
        <dbReference type="Google" id="ProtNLM"/>
    </source>
</evidence>
<evidence type="ECO:0000313" key="3">
    <source>
        <dbReference type="Proteomes" id="UP001244207"/>
    </source>
</evidence>
<evidence type="ECO:0000313" key="2">
    <source>
        <dbReference type="EMBL" id="KAK1727689.1"/>
    </source>
</evidence>
<protein>
    <recommendedName>
        <fullName evidence="4">Secreted protein</fullName>
    </recommendedName>
</protein>
<organism evidence="2 3">
    <name type="scientific">Glomerella acutata</name>
    <name type="common">Colletotrichum acutatum</name>
    <dbReference type="NCBI Taxonomy" id="27357"/>
    <lineage>
        <taxon>Eukaryota</taxon>
        <taxon>Fungi</taxon>
        <taxon>Dikarya</taxon>
        <taxon>Ascomycota</taxon>
        <taxon>Pezizomycotina</taxon>
        <taxon>Sordariomycetes</taxon>
        <taxon>Hypocreomycetidae</taxon>
        <taxon>Glomerellales</taxon>
        <taxon>Glomerellaceae</taxon>
        <taxon>Colletotrichum</taxon>
        <taxon>Colletotrichum acutatum species complex</taxon>
    </lineage>
</organism>
<feature type="signal peptide" evidence="1">
    <location>
        <begin position="1"/>
        <end position="23"/>
    </location>
</feature>
<dbReference type="GeneID" id="85391576"/>